<dbReference type="Pfam" id="PF00560">
    <property type="entry name" value="LRR_1"/>
    <property type="match status" value="3"/>
</dbReference>
<dbReference type="PANTHER" id="PTHR48007:SF79">
    <property type="entry name" value="(WILD MALAYSIAN BANANA) HYPOTHETICAL PROTEIN"/>
    <property type="match status" value="1"/>
</dbReference>
<dbReference type="RefSeq" id="XP_022133600.1">
    <property type="nucleotide sequence ID" value="XM_022277908.1"/>
</dbReference>
<keyword evidence="6 10" id="KW-1133">Transmembrane helix</keyword>
<evidence type="ECO:0000256" key="10">
    <source>
        <dbReference type="SAM" id="Phobius"/>
    </source>
</evidence>
<dbReference type="InterPro" id="IPR011009">
    <property type="entry name" value="Kinase-like_dom_sf"/>
</dbReference>
<organism evidence="13 14">
    <name type="scientific">Momordica charantia</name>
    <name type="common">Bitter gourd</name>
    <name type="synonym">Balsam pear</name>
    <dbReference type="NCBI Taxonomy" id="3673"/>
    <lineage>
        <taxon>Eukaryota</taxon>
        <taxon>Viridiplantae</taxon>
        <taxon>Streptophyta</taxon>
        <taxon>Embryophyta</taxon>
        <taxon>Tracheophyta</taxon>
        <taxon>Spermatophyta</taxon>
        <taxon>Magnoliopsida</taxon>
        <taxon>eudicotyledons</taxon>
        <taxon>Gunneridae</taxon>
        <taxon>Pentapetalae</taxon>
        <taxon>rosids</taxon>
        <taxon>fabids</taxon>
        <taxon>Cucurbitales</taxon>
        <taxon>Cucurbitaceae</taxon>
        <taxon>Momordiceae</taxon>
        <taxon>Momordica</taxon>
    </lineage>
</organism>
<keyword evidence="3 10" id="KW-0812">Transmembrane</keyword>
<keyword evidence="14" id="KW-0808">Transferase</keyword>
<dbReference type="KEGG" id="mcha:111006139"/>
<reference evidence="14" key="1">
    <citation type="submission" date="2025-08" db="UniProtKB">
        <authorList>
            <consortium name="RefSeq"/>
        </authorList>
    </citation>
    <scope>IDENTIFICATION</scope>
    <source>
        <strain evidence="14">OHB3-1</strain>
    </source>
</reference>
<dbReference type="InterPro" id="IPR001611">
    <property type="entry name" value="Leu-rich_rpt"/>
</dbReference>
<evidence type="ECO:0000313" key="13">
    <source>
        <dbReference type="Proteomes" id="UP000504603"/>
    </source>
</evidence>
<dbReference type="FunFam" id="3.80.10.10:FF:000041">
    <property type="entry name" value="LRR receptor-like serine/threonine-protein kinase ERECTA"/>
    <property type="match status" value="1"/>
</dbReference>
<keyword evidence="13" id="KW-1185">Reference proteome</keyword>
<dbReference type="Proteomes" id="UP000504603">
    <property type="component" value="Unplaced"/>
</dbReference>
<name>A0A6J1BVQ3_MOMCH</name>
<proteinExistence type="predicted"/>
<keyword evidence="9" id="KW-0547">Nucleotide-binding</keyword>
<dbReference type="Gene3D" id="3.30.200.20">
    <property type="entry name" value="Phosphorylase Kinase, domain 1"/>
    <property type="match status" value="1"/>
</dbReference>
<dbReference type="InterPro" id="IPR032675">
    <property type="entry name" value="LRR_dom_sf"/>
</dbReference>
<dbReference type="SUPFAM" id="SSF56112">
    <property type="entry name" value="Protein kinase-like (PK-like)"/>
    <property type="match status" value="1"/>
</dbReference>
<dbReference type="Gene3D" id="1.10.510.10">
    <property type="entry name" value="Transferase(Phosphotransferase) domain 1"/>
    <property type="match status" value="1"/>
</dbReference>
<keyword evidence="4 11" id="KW-0732">Signal</keyword>
<dbReference type="PANTHER" id="PTHR48007">
    <property type="entry name" value="LEUCINE-RICH REPEAT RECEPTOR-LIKE PROTEIN KINASE PXC1"/>
    <property type="match status" value="1"/>
</dbReference>
<dbReference type="GeneID" id="111006139"/>
<evidence type="ECO:0000256" key="9">
    <source>
        <dbReference type="PROSITE-ProRule" id="PRU10141"/>
    </source>
</evidence>
<evidence type="ECO:0000256" key="8">
    <source>
        <dbReference type="ARBA" id="ARBA00023180"/>
    </source>
</evidence>
<keyword evidence="14" id="KW-0418">Kinase</keyword>
<keyword evidence="7 10" id="KW-0472">Membrane</keyword>
<dbReference type="AlphaFoldDB" id="A0A6J1BVQ3"/>
<evidence type="ECO:0000259" key="12">
    <source>
        <dbReference type="PROSITE" id="PS50011"/>
    </source>
</evidence>
<evidence type="ECO:0000256" key="4">
    <source>
        <dbReference type="ARBA" id="ARBA00022729"/>
    </source>
</evidence>
<keyword evidence="14" id="KW-0675">Receptor</keyword>
<evidence type="ECO:0000256" key="1">
    <source>
        <dbReference type="ARBA" id="ARBA00004370"/>
    </source>
</evidence>
<keyword evidence="9" id="KW-0067">ATP-binding</keyword>
<dbReference type="PROSITE" id="PS51450">
    <property type="entry name" value="LRR"/>
    <property type="match status" value="1"/>
</dbReference>
<evidence type="ECO:0000256" key="5">
    <source>
        <dbReference type="ARBA" id="ARBA00022737"/>
    </source>
</evidence>
<feature type="chain" id="PRO_5026737445" evidence="11">
    <location>
        <begin position="24"/>
        <end position="624"/>
    </location>
</feature>
<feature type="transmembrane region" description="Helical" evidence="10">
    <location>
        <begin position="262"/>
        <end position="284"/>
    </location>
</feature>
<feature type="signal peptide" evidence="11">
    <location>
        <begin position="1"/>
        <end position="23"/>
    </location>
</feature>
<dbReference type="InterPro" id="IPR000719">
    <property type="entry name" value="Prot_kinase_dom"/>
</dbReference>
<protein>
    <submittedName>
        <fullName evidence="14">Probable inactive receptor kinase At2g26730</fullName>
    </submittedName>
</protein>
<evidence type="ECO:0000256" key="7">
    <source>
        <dbReference type="ARBA" id="ARBA00023136"/>
    </source>
</evidence>
<dbReference type="Pfam" id="PF00069">
    <property type="entry name" value="Pkinase"/>
    <property type="match status" value="1"/>
</dbReference>
<keyword evidence="5" id="KW-0677">Repeat</keyword>
<gene>
    <name evidence="14" type="primary">LOC111006139</name>
</gene>
<evidence type="ECO:0000256" key="2">
    <source>
        <dbReference type="ARBA" id="ARBA00022614"/>
    </source>
</evidence>
<keyword evidence="2" id="KW-0433">Leucine-rich repeat</keyword>
<dbReference type="InterPro" id="IPR017441">
    <property type="entry name" value="Protein_kinase_ATP_BS"/>
</dbReference>
<dbReference type="PROSITE" id="PS00107">
    <property type="entry name" value="PROTEIN_KINASE_ATP"/>
    <property type="match status" value="1"/>
</dbReference>
<evidence type="ECO:0000313" key="14">
    <source>
        <dbReference type="RefSeq" id="XP_022133600.1"/>
    </source>
</evidence>
<keyword evidence="8" id="KW-0325">Glycoprotein</keyword>
<dbReference type="Gene3D" id="3.80.10.10">
    <property type="entry name" value="Ribonuclease Inhibitor"/>
    <property type="match status" value="2"/>
</dbReference>
<dbReference type="GO" id="GO:0016020">
    <property type="term" value="C:membrane"/>
    <property type="evidence" value="ECO:0007669"/>
    <property type="project" value="UniProtKB-SubCell"/>
</dbReference>
<dbReference type="GO" id="GO:0005524">
    <property type="term" value="F:ATP binding"/>
    <property type="evidence" value="ECO:0007669"/>
    <property type="project" value="UniProtKB-UniRule"/>
</dbReference>
<feature type="domain" description="Protein kinase" evidence="12">
    <location>
        <begin position="359"/>
        <end position="611"/>
    </location>
</feature>
<sequence>MNHFSICVLLVCSFLFLFSNSDAVDDSVKNSLIQFLAKLSSQNGQQNQNLGWDISSDPCKDSWDGLVCDGRNVSVKKLFLDGLNLSGTLQTSFLCSSEPLMASLSVLSINDNNISGEIPSDIENCKQLTRFHVRGNKFHGNLPSSFSKLVNLKRLELSNNNLSGELPELSRISGLTMFLAENNNFSGEIPLFEFSNFERFNVSFNNFSGPIPAAAGSYFASNSFLGNPLLCGDPLPTKCHSLKLEEFKPEVEEPKHNNKDSILMYSGYAIIAVVFTVIAIFIFCKRKKKASKGDSSNRVVAVDDDEISNKFSANSLSSEYKTSKPEFSMLSSESGGMSSSLIVLTNSVVNGLKFEDLLKAPAELIGRGNHGSLYKVMLDYGMVFAVKRIKDWGISTDEFMERMWKIDRVKHLNVLPPLAFYSSDHEKLLVYEFQPNGSLFNLIHGSSHEERAFPWMSRLEIAASIAKALSHMHKSLQQDGIPHGNLKSSNILMNWNMEPCISEYGLMEAMAFHSHGSSTSFRSDVYGYGLILLELLTGKLARDEKGVCLAEWVKTVLREEWTAEVLDSALMVEAASEERMVNLLVVAVKCVDSSPNARPSMDQVAAIVDAIKEEEEESSIISEF</sequence>
<dbReference type="GO" id="GO:0004672">
    <property type="term" value="F:protein kinase activity"/>
    <property type="evidence" value="ECO:0007669"/>
    <property type="project" value="InterPro"/>
</dbReference>
<dbReference type="InterPro" id="IPR046959">
    <property type="entry name" value="PRK1-6/SRF4-like"/>
</dbReference>
<evidence type="ECO:0000256" key="3">
    <source>
        <dbReference type="ARBA" id="ARBA00022692"/>
    </source>
</evidence>
<dbReference type="PROSITE" id="PS50011">
    <property type="entry name" value="PROTEIN_KINASE_DOM"/>
    <property type="match status" value="1"/>
</dbReference>
<accession>A0A6J1BVQ3</accession>
<dbReference type="SUPFAM" id="SSF52058">
    <property type="entry name" value="L domain-like"/>
    <property type="match status" value="1"/>
</dbReference>
<comment type="subcellular location">
    <subcellularLocation>
        <location evidence="1">Membrane</location>
    </subcellularLocation>
</comment>
<evidence type="ECO:0000256" key="11">
    <source>
        <dbReference type="SAM" id="SignalP"/>
    </source>
</evidence>
<dbReference type="OrthoDB" id="69842at2759"/>
<evidence type="ECO:0000256" key="6">
    <source>
        <dbReference type="ARBA" id="ARBA00022989"/>
    </source>
</evidence>
<feature type="binding site" evidence="9">
    <location>
        <position position="387"/>
    </location>
    <ligand>
        <name>ATP</name>
        <dbReference type="ChEBI" id="CHEBI:30616"/>
    </ligand>
</feature>